<accession>A0A552DQJ3</accession>
<protein>
    <submittedName>
        <fullName evidence="2">Uncharacterized protein</fullName>
    </submittedName>
</protein>
<gene>
    <name evidence="2" type="ORF">EWV81_14140</name>
</gene>
<comment type="caution">
    <text evidence="2">The sequence shown here is derived from an EMBL/GenBank/DDBJ whole genome shotgun (WGS) entry which is preliminary data.</text>
</comment>
<dbReference type="Proteomes" id="UP000319313">
    <property type="component" value="Unassembled WGS sequence"/>
</dbReference>
<dbReference type="AlphaFoldDB" id="A0A552DQJ3"/>
<reference evidence="2 3" key="1">
    <citation type="submission" date="2019-01" db="EMBL/GenBank/DDBJ databases">
        <title>Coherence of Microcystis species and biogeography revealed through population genomics.</title>
        <authorList>
            <person name="Perez-Carrascal O.M."/>
            <person name="Terrat Y."/>
            <person name="Giani A."/>
            <person name="Fortin N."/>
            <person name="Tromas N."/>
            <person name="Shapiro B.J."/>
        </authorList>
    </citation>
    <scope>NUCLEOTIDE SEQUENCE [LARGE SCALE GENOMIC DNA]</scope>
    <source>
        <strain evidence="2">Ma_SC_T_19800800_S464</strain>
    </source>
</reference>
<dbReference type="EMBL" id="SFBL01000122">
    <property type="protein sequence ID" value="TRU24505.1"/>
    <property type="molecule type" value="Genomic_DNA"/>
</dbReference>
<name>A0A552DQJ3_MICAE</name>
<evidence type="ECO:0000313" key="2">
    <source>
        <dbReference type="EMBL" id="TRU24505.1"/>
    </source>
</evidence>
<sequence length="118" mass="13694">MVFSRLDKNQGFFPENCAWLRRSEASRLNAEQTQKKGKLRKNKDKNNREIMNHKVKSLSDCMEIQLELPLDLSVGTADRIIVEGIQTQDRKPTKTFFQTAKSLQLQGDPDWSVQIDDR</sequence>
<evidence type="ECO:0000256" key="1">
    <source>
        <dbReference type="SAM" id="MobiDB-lite"/>
    </source>
</evidence>
<feature type="region of interest" description="Disordered" evidence="1">
    <location>
        <begin position="28"/>
        <end position="47"/>
    </location>
</feature>
<evidence type="ECO:0000313" key="3">
    <source>
        <dbReference type="Proteomes" id="UP000319313"/>
    </source>
</evidence>
<organism evidence="2 3">
    <name type="scientific">Microcystis aeruginosa Ma_SC_T_19800800_S464</name>
    <dbReference type="NCBI Taxonomy" id="2486257"/>
    <lineage>
        <taxon>Bacteria</taxon>
        <taxon>Bacillati</taxon>
        <taxon>Cyanobacteriota</taxon>
        <taxon>Cyanophyceae</taxon>
        <taxon>Oscillatoriophycideae</taxon>
        <taxon>Chroococcales</taxon>
        <taxon>Microcystaceae</taxon>
        <taxon>Microcystis</taxon>
    </lineage>
</organism>
<proteinExistence type="predicted"/>